<dbReference type="PRINTS" id="PR00506">
    <property type="entry name" value="D21N6MTFRASE"/>
</dbReference>
<dbReference type="SUPFAM" id="SSF53335">
    <property type="entry name" value="S-adenosyl-L-methionine-dependent methyltransferases"/>
    <property type="match status" value="1"/>
</dbReference>
<dbReference type="GO" id="GO:0008170">
    <property type="term" value="F:N-methyltransferase activity"/>
    <property type="evidence" value="ECO:0007669"/>
    <property type="project" value="InterPro"/>
</dbReference>
<organism evidence="6 7">
    <name type="scientific">Thermoproteota archaeon</name>
    <dbReference type="NCBI Taxonomy" id="2056631"/>
    <lineage>
        <taxon>Archaea</taxon>
        <taxon>Thermoproteota</taxon>
    </lineage>
</organism>
<gene>
    <name evidence="6" type="ORF">DRJ31_10160</name>
</gene>
<name>A0A497EK49_9CREN</name>
<dbReference type="Proteomes" id="UP000278475">
    <property type="component" value="Unassembled WGS sequence"/>
</dbReference>
<dbReference type="InterPro" id="IPR002052">
    <property type="entry name" value="DNA_methylase_N6_adenine_CS"/>
</dbReference>
<comment type="caution">
    <text evidence="6">The sequence shown here is derived from an EMBL/GenBank/DDBJ whole genome shotgun (WGS) entry which is preliminary data.</text>
</comment>
<reference evidence="6 7" key="1">
    <citation type="submission" date="2018-06" db="EMBL/GenBank/DDBJ databases">
        <title>Extensive metabolic versatility and redundancy in microbially diverse, dynamic hydrothermal sediments.</title>
        <authorList>
            <person name="Dombrowski N."/>
            <person name="Teske A."/>
            <person name="Baker B.J."/>
        </authorList>
    </citation>
    <scope>NUCLEOTIDE SEQUENCE [LARGE SCALE GENOMIC DNA]</scope>
    <source>
        <strain evidence="6">B66_G16</strain>
    </source>
</reference>
<evidence type="ECO:0000256" key="3">
    <source>
        <dbReference type="ARBA" id="ARBA00022679"/>
    </source>
</evidence>
<keyword evidence="4" id="KW-0949">S-adenosyl-L-methionine</keyword>
<dbReference type="Pfam" id="PF01555">
    <property type="entry name" value="N6_N4_Mtase"/>
    <property type="match status" value="1"/>
</dbReference>
<evidence type="ECO:0000313" key="6">
    <source>
        <dbReference type="EMBL" id="RLE46331.1"/>
    </source>
</evidence>
<keyword evidence="3" id="KW-0808">Transferase</keyword>
<keyword evidence="2" id="KW-0489">Methyltransferase</keyword>
<proteinExistence type="inferred from homology"/>
<evidence type="ECO:0000256" key="1">
    <source>
        <dbReference type="ARBA" id="ARBA00006594"/>
    </source>
</evidence>
<feature type="domain" description="DNA methylase N-4/N-6" evidence="5">
    <location>
        <begin position="138"/>
        <end position="464"/>
    </location>
</feature>
<dbReference type="EMBL" id="QMQV01000191">
    <property type="protein sequence ID" value="RLE46331.1"/>
    <property type="molecule type" value="Genomic_DNA"/>
</dbReference>
<evidence type="ECO:0000256" key="4">
    <source>
        <dbReference type="ARBA" id="ARBA00022691"/>
    </source>
</evidence>
<evidence type="ECO:0000256" key="2">
    <source>
        <dbReference type="ARBA" id="ARBA00022603"/>
    </source>
</evidence>
<dbReference type="InterPro" id="IPR029063">
    <property type="entry name" value="SAM-dependent_MTases_sf"/>
</dbReference>
<evidence type="ECO:0000313" key="7">
    <source>
        <dbReference type="Proteomes" id="UP000278475"/>
    </source>
</evidence>
<dbReference type="Gene3D" id="3.40.50.150">
    <property type="entry name" value="Vaccinia Virus protein VP39"/>
    <property type="match status" value="1"/>
</dbReference>
<accession>A0A497EK49</accession>
<evidence type="ECO:0000259" key="5">
    <source>
        <dbReference type="Pfam" id="PF01555"/>
    </source>
</evidence>
<dbReference type="InterPro" id="IPR002941">
    <property type="entry name" value="DNA_methylase_N4/N6"/>
</dbReference>
<dbReference type="PROSITE" id="PS00092">
    <property type="entry name" value="N6_MTASE"/>
    <property type="match status" value="1"/>
</dbReference>
<protein>
    <submittedName>
        <fullName evidence="6">Site-specific DNA-methyltransferase</fullName>
    </submittedName>
</protein>
<dbReference type="GO" id="GO:0003677">
    <property type="term" value="F:DNA binding"/>
    <property type="evidence" value="ECO:0007669"/>
    <property type="project" value="InterPro"/>
</dbReference>
<comment type="similarity">
    <text evidence="1">Belongs to the N(4)/N(6)-methyltransferase family.</text>
</comment>
<feature type="non-terminal residue" evidence="6">
    <location>
        <position position="1"/>
    </location>
</feature>
<dbReference type="AlphaFoldDB" id="A0A497EK49"/>
<sequence length="678" mass="79742">HITRAKVVREIGEDIIDFLSQIEDFQKKLWEKKKFALKTEYVITTDRVPEELHQEIWNNKEQKKEWKELGFDMPKTNEDLRKKKLPIDTRYFSQEFKEKLLEKLTQNADLDDLLDGLLIKSENWQALNLVLGKYKEKVKCIYIDPPYNTGNDEFLYRDRYQHSSWMSMMEDRLRLAKKLMREDGVIFVSIANSANYYKESYKLGLLLESLFDKRFSDLVWKRRSASGSYVISDITEIHEYILAWGLQNSAIFTNILSSKKVKDYVNKDERGVFKWHDLVIHQYTKEQRPNLFYGVVYNFKENRLDFTKNPEEINPSREIVIYPSEDGKSVFTMTKKSMEEVYDRGVIDIIRTKNKYKIMIKKYLYDTGGMIIGDPLKSIIDDNEMPYKIGGTAEATKELRNLLGITFDTAKPINLIKLLIHVSSRKNDLIIDFFAGSGTTTHAVMRLNKEDGGKRKFILVEMADYFDMVIIPRIKKVAYSFNWKDGKPQDADGIGIFFKYQILEQYEDTLDNIELSPNEAAQSLFKDEYLLKYFLDYETRGNSSLLNVEQLKSPFSYKLKVNLEEVGEPQEMAVDIPETFNYLLGLKVKKIRTRNNGRKYLFIFGEKEGKDIAVVWREYKDKWSKDDFKKDKEVIIKELTSWTPHIIYVNGQSVLTPKLGEHTVEIRYIEPEFKKLMG</sequence>
<dbReference type="InterPro" id="IPR002295">
    <property type="entry name" value="N4/N6-MTase_EcoPI_Mod-like"/>
</dbReference>
<dbReference type="GO" id="GO:0032259">
    <property type="term" value="P:methylation"/>
    <property type="evidence" value="ECO:0007669"/>
    <property type="project" value="UniProtKB-KW"/>
</dbReference>